<dbReference type="EMBL" id="JAUEPS010000008">
    <property type="protein sequence ID" value="KAK0462907.1"/>
    <property type="molecule type" value="Genomic_DNA"/>
</dbReference>
<comment type="caution">
    <text evidence="1">The sequence shown here is derived from an EMBL/GenBank/DDBJ whole genome shotgun (WGS) entry which is preliminary data.</text>
</comment>
<sequence length="439" mass="49548">MAEKRELDSSSAEHSLAKRIKLARPVLRNYKALLEEVNMFGLGSLGLLLGEEDDDSEEPSKDDIAEIINAWKRPQKVQRSFTFSELPLYVLQNRLGVRTSGRNWIKSRMELRQGSKYYSVDLEPLYQELEAIYVSSNFYNQVASRSVVNAYLSFVSTTMKKEREASIKAAIKARIEASPSFDITPLIPPLESDDQVLSSFLEAPEGANSPSTLAEFSIDDKVNLVWWGNRLLAGNTITALEGVKDLWNLYLYPEIDIDSAVFKDASQDGQRLTLSGVIDYGMLVFKTWDINGVYFAGPEQVVNGSLKVGELSLLYVETKIENTGSIRFLYNEPLTEASAQALALSTLSNRPNIRFIVTNSSNWMLAHLRNGPSPEIVYMPPNMILKSQHPFERSYGSVQEREYHVQLWRTAVREIFMTLMEWLLPESDSLIKSPPPLSA</sequence>
<keyword evidence="2" id="KW-1185">Reference proteome</keyword>
<evidence type="ECO:0000313" key="1">
    <source>
        <dbReference type="EMBL" id="KAK0462907.1"/>
    </source>
</evidence>
<evidence type="ECO:0000313" key="2">
    <source>
        <dbReference type="Proteomes" id="UP001175211"/>
    </source>
</evidence>
<reference evidence="1" key="1">
    <citation type="submission" date="2023-06" db="EMBL/GenBank/DDBJ databases">
        <authorList>
            <consortium name="Lawrence Berkeley National Laboratory"/>
            <person name="Ahrendt S."/>
            <person name="Sahu N."/>
            <person name="Indic B."/>
            <person name="Wong-Bajracharya J."/>
            <person name="Merenyi Z."/>
            <person name="Ke H.-M."/>
            <person name="Monk M."/>
            <person name="Kocsube S."/>
            <person name="Drula E."/>
            <person name="Lipzen A."/>
            <person name="Balint B."/>
            <person name="Henrissat B."/>
            <person name="Andreopoulos B."/>
            <person name="Martin F.M."/>
            <person name="Harder C.B."/>
            <person name="Rigling D."/>
            <person name="Ford K.L."/>
            <person name="Foster G.D."/>
            <person name="Pangilinan J."/>
            <person name="Papanicolaou A."/>
            <person name="Barry K."/>
            <person name="LaButti K."/>
            <person name="Viragh M."/>
            <person name="Koriabine M."/>
            <person name="Yan M."/>
            <person name="Riley R."/>
            <person name="Champramary S."/>
            <person name="Plett K.L."/>
            <person name="Tsai I.J."/>
            <person name="Slot J."/>
            <person name="Sipos G."/>
            <person name="Plett J."/>
            <person name="Nagy L.G."/>
            <person name="Grigoriev I.V."/>
        </authorList>
    </citation>
    <scope>NUCLEOTIDE SEQUENCE</scope>
    <source>
        <strain evidence="1">CCBAS 213</strain>
    </source>
</reference>
<dbReference type="AlphaFoldDB" id="A0AA39NC42"/>
<proteinExistence type="predicted"/>
<name>A0AA39NC42_ARMTA</name>
<gene>
    <name evidence="1" type="ORF">EV420DRAFT_1521563</name>
</gene>
<organism evidence="1 2">
    <name type="scientific">Armillaria tabescens</name>
    <name type="common">Ringless honey mushroom</name>
    <name type="synonym">Agaricus tabescens</name>
    <dbReference type="NCBI Taxonomy" id="1929756"/>
    <lineage>
        <taxon>Eukaryota</taxon>
        <taxon>Fungi</taxon>
        <taxon>Dikarya</taxon>
        <taxon>Basidiomycota</taxon>
        <taxon>Agaricomycotina</taxon>
        <taxon>Agaricomycetes</taxon>
        <taxon>Agaricomycetidae</taxon>
        <taxon>Agaricales</taxon>
        <taxon>Marasmiineae</taxon>
        <taxon>Physalacriaceae</taxon>
        <taxon>Desarmillaria</taxon>
    </lineage>
</organism>
<dbReference type="Proteomes" id="UP001175211">
    <property type="component" value="Unassembled WGS sequence"/>
</dbReference>
<accession>A0AA39NC42</accession>
<dbReference type="RefSeq" id="XP_060334373.1">
    <property type="nucleotide sequence ID" value="XM_060472228.1"/>
</dbReference>
<protein>
    <submittedName>
        <fullName evidence="1">Uncharacterized protein</fullName>
    </submittedName>
</protein>
<dbReference type="GeneID" id="85355776"/>